<dbReference type="AlphaFoldDB" id="A0A4R5V5U1"/>
<dbReference type="PANTHER" id="PTHR22926:SF3">
    <property type="entry name" value="UNDECAPRENYL-PHOSPHATE ALPHA-N-ACETYLGLUCOSAMINYL 1-PHOSPHATE TRANSFERASE"/>
    <property type="match status" value="1"/>
</dbReference>
<keyword evidence="3 9" id="KW-0808">Transferase</keyword>
<dbReference type="RefSeq" id="WP_133390171.1">
    <property type="nucleotide sequence ID" value="NZ_SMUW01000029.1"/>
</dbReference>
<reference evidence="9 10" key="1">
    <citation type="submission" date="2019-03" db="EMBL/GenBank/DDBJ databases">
        <title>Algoriphagus aquimaris sp. nov., isolated form marine sediment in Pohang, Korea.</title>
        <authorList>
            <person name="Kim J."/>
            <person name="Yoon S.-H."/>
            <person name="Lee S.-S."/>
        </authorList>
    </citation>
    <scope>NUCLEOTIDE SEQUENCE [LARGE SCALE GENOMIC DNA]</scope>
    <source>
        <strain evidence="9 10">F21</strain>
    </source>
</reference>
<feature type="transmembrane region" description="Helical" evidence="8">
    <location>
        <begin position="190"/>
        <end position="212"/>
    </location>
</feature>
<feature type="transmembrane region" description="Helical" evidence="8">
    <location>
        <begin position="265"/>
        <end position="285"/>
    </location>
</feature>
<keyword evidence="6 8" id="KW-0472">Membrane</keyword>
<dbReference type="GO" id="GO:0046872">
    <property type="term" value="F:metal ion binding"/>
    <property type="evidence" value="ECO:0007669"/>
    <property type="project" value="UniProtKB-KW"/>
</dbReference>
<feature type="transmembrane region" description="Helical" evidence="8">
    <location>
        <begin position="218"/>
        <end position="239"/>
    </location>
</feature>
<evidence type="ECO:0000256" key="5">
    <source>
        <dbReference type="ARBA" id="ARBA00022989"/>
    </source>
</evidence>
<evidence type="ECO:0000256" key="8">
    <source>
        <dbReference type="SAM" id="Phobius"/>
    </source>
</evidence>
<evidence type="ECO:0000256" key="2">
    <source>
        <dbReference type="ARBA" id="ARBA00022475"/>
    </source>
</evidence>
<feature type="transmembrane region" description="Helical" evidence="8">
    <location>
        <begin position="67"/>
        <end position="85"/>
    </location>
</feature>
<feature type="binding site" evidence="7">
    <location>
        <position position="193"/>
    </location>
    <ligand>
        <name>Mg(2+)</name>
        <dbReference type="ChEBI" id="CHEBI:18420"/>
    </ligand>
</feature>
<keyword evidence="10" id="KW-1185">Reference proteome</keyword>
<dbReference type="Proteomes" id="UP000295438">
    <property type="component" value="Unassembled WGS sequence"/>
</dbReference>
<comment type="cofactor">
    <cofactor evidence="7">
        <name>Mg(2+)</name>
        <dbReference type="ChEBI" id="CHEBI:18420"/>
    </cofactor>
</comment>
<dbReference type="Pfam" id="PF00953">
    <property type="entry name" value="Glycos_transf_4"/>
    <property type="match status" value="1"/>
</dbReference>
<evidence type="ECO:0000256" key="3">
    <source>
        <dbReference type="ARBA" id="ARBA00022679"/>
    </source>
</evidence>
<feature type="binding site" evidence="7">
    <location>
        <position position="133"/>
    </location>
    <ligand>
        <name>Mg(2+)</name>
        <dbReference type="ChEBI" id="CHEBI:18420"/>
    </ligand>
</feature>
<proteinExistence type="predicted"/>
<dbReference type="GO" id="GO:0005886">
    <property type="term" value="C:plasma membrane"/>
    <property type="evidence" value="ECO:0007669"/>
    <property type="project" value="UniProtKB-SubCell"/>
</dbReference>
<keyword evidence="5 8" id="KW-1133">Transmembrane helix</keyword>
<dbReference type="EMBL" id="SMUW01000029">
    <property type="protein sequence ID" value="TDK47348.1"/>
    <property type="molecule type" value="Genomic_DNA"/>
</dbReference>
<evidence type="ECO:0000256" key="6">
    <source>
        <dbReference type="ARBA" id="ARBA00023136"/>
    </source>
</evidence>
<feature type="transmembrane region" description="Helical" evidence="8">
    <location>
        <begin position="144"/>
        <end position="161"/>
    </location>
</feature>
<evidence type="ECO:0000313" key="10">
    <source>
        <dbReference type="Proteomes" id="UP000295438"/>
    </source>
</evidence>
<name>A0A4R5V5U1_9BACT</name>
<comment type="caution">
    <text evidence="9">The sequence shown here is derived from an EMBL/GenBank/DDBJ whole genome shotgun (WGS) entry which is preliminary data.</text>
</comment>
<keyword evidence="2" id="KW-1003">Cell membrane</keyword>
<evidence type="ECO:0000256" key="1">
    <source>
        <dbReference type="ARBA" id="ARBA00004651"/>
    </source>
</evidence>
<feature type="transmembrane region" description="Helical" evidence="8">
    <location>
        <begin position="291"/>
        <end position="309"/>
    </location>
</feature>
<gene>
    <name evidence="9" type="ORF">E1898_05645</name>
</gene>
<sequence length="320" mass="37388">MILSYLSVFLFFLLIALVYYRLALRFDIVDRPNSRSSHTKVTVRGGGILIPVAALLWWMAYDFQNTWMILGMMWIAAISMLDDMFDISRLLRFGIQFLALSFAFWDLNLFSQIDWYLLPVFYFFGLGVINAINFMDGINGITGLYSLVFFGSLLAVNEYLPIFPEQLLSYQILALLVFFIFNLRKRALMFAGDIGSISLAYLMIYLLTKWYLVDHNPIIVLFLLVYGIDVFFTIFRRLIKGEKVTEPHRTHLYQYLVNQVKIDHVIIALVYAILQLFINFGLFIYNGEYPNLTIAWAIMIALSLIYLALKKRIREKYHLN</sequence>
<dbReference type="GO" id="GO:0071555">
    <property type="term" value="P:cell wall organization"/>
    <property type="evidence" value="ECO:0007669"/>
    <property type="project" value="TreeGrafter"/>
</dbReference>
<feature type="transmembrane region" description="Helical" evidence="8">
    <location>
        <begin position="43"/>
        <end position="61"/>
    </location>
</feature>
<feature type="transmembrane region" description="Helical" evidence="8">
    <location>
        <begin position="113"/>
        <end position="132"/>
    </location>
</feature>
<evidence type="ECO:0000256" key="7">
    <source>
        <dbReference type="PIRSR" id="PIRSR600715-1"/>
    </source>
</evidence>
<feature type="transmembrane region" description="Helical" evidence="8">
    <location>
        <begin position="6"/>
        <end position="22"/>
    </location>
</feature>
<feature type="transmembrane region" description="Helical" evidence="8">
    <location>
        <begin position="167"/>
        <end position="183"/>
    </location>
</feature>
<dbReference type="PANTHER" id="PTHR22926">
    <property type="entry name" value="PHOSPHO-N-ACETYLMURAMOYL-PENTAPEPTIDE-TRANSFERASE"/>
    <property type="match status" value="1"/>
</dbReference>
<dbReference type="GO" id="GO:0016780">
    <property type="term" value="F:phosphotransferase activity, for other substituted phosphate groups"/>
    <property type="evidence" value="ECO:0007669"/>
    <property type="project" value="InterPro"/>
</dbReference>
<organism evidence="9 10">
    <name type="scientific">Algoriphagus formosus</name>
    <dbReference type="NCBI Taxonomy" id="2007308"/>
    <lineage>
        <taxon>Bacteria</taxon>
        <taxon>Pseudomonadati</taxon>
        <taxon>Bacteroidota</taxon>
        <taxon>Cytophagia</taxon>
        <taxon>Cytophagales</taxon>
        <taxon>Cyclobacteriaceae</taxon>
        <taxon>Algoriphagus</taxon>
    </lineage>
</organism>
<accession>A0A4R5V5U1</accession>
<dbReference type="GO" id="GO:0009103">
    <property type="term" value="P:lipopolysaccharide biosynthetic process"/>
    <property type="evidence" value="ECO:0007669"/>
    <property type="project" value="TreeGrafter"/>
</dbReference>
<keyword evidence="7" id="KW-0460">Magnesium</keyword>
<dbReference type="CDD" id="cd06854">
    <property type="entry name" value="GT_WbpL_WbcO_like"/>
    <property type="match status" value="1"/>
</dbReference>
<keyword evidence="4 8" id="KW-0812">Transmembrane</keyword>
<dbReference type="GO" id="GO:0044038">
    <property type="term" value="P:cell wall macromolecule biosynthetic process"/>
    <property type="evidence" value="ECO:0007669"/>
    <property type="project" value="TreeGrafter"/>
</dbReference>
<feature type="transmembrane region" description="Helical" evidence="8">
    <location>
        <begin position="90"/>
        <end position="107"/>
    </location>
</feature>
<dbReference type="InterPro" id="IPR000715">
    <property type="entry name" value="Glycosyl_transferase_4"/>
</dbReference>
<protein>
    <submittedName>
        <fullName evidence="9">Glycosyltransferase family 4 protein</fullName>
    </submittedName>
</protein>
<comment type="subcellular location">
    <subcellularLocation>
        <location evidence="1">Cell membrane</location>
        <topology evidence="1">Multi-pass membrane protein</topology>
    </subcellularLocation>
</comment>
<evidence type="ECO:0000313" key="9">
    <source>
        <dbReference type="EMBL" id="TDK47348.1"/>
    </source>
</evidence>
<keyword evidence="7" id="KW-0479">Metal-binding</keyword>
<evidence type="ECO:0000256" key="4">
    <source>
        <dbReference type="ARBA" id="ARBA00022692"/>
    </source>
</evidence>